<dbReference type="OrthoDB" id="3068303at2759"/>
<organism evidence="1 2">
    <name type="scientific">Pleurotus ostreatus (strain PC15)</name>
    <name type="common">Oyster mushroom</name>
    <dbReference type="NCBI Taxonomy" id="1137138"/>
    <lineage>
        <taxon>Eukaryota</taxon>
        <taxon>Fungi</taxon>
        <taxon>Dikarya</taxon>
        <taxon>Basidiomycota</taxon>
        <taxon>Agaricomycotina</taxon>
        <taxon>Agaricomycetes</taxon>
        <taxon>Agaricomycetidae</taxon>
        <taxon>Agaricales</taxon>
        <taxon>Pleurotineae</taxon>
        <taxon>Pleurotaceae</taxon>
        <taxon>Pleurotus</taxon>
    </lineage>
</organism>
<dbReference type="STRING" id="1137138.A0A067NLU6"/>
<dbReference type="VEuPathDB" id="FungiDB:PLEOSDRAFT_1013584"/>
<evidence type="ECO:0000313" key="2">
    <source>
        <dbReference type="Proteomes" id="UP000027073"/>
    </source>
</evidence>
<proteinExistence type="predicted"/>
<dbReference type="InParanoid" id="A0A067NLU6"/>
<dbReference type="AlphaFoldDB" id="A0A067NLU6"/>
<dbReference type="EMBL" id="KL198011">
    <property type="protein sequence ID" value="KDQ25082.1"/>
    <property type="molecule type" value="Genomic_DNA"/>
</dbReference>
<sequence length="112" mass="12391">KAQSKAPGFNAQGIRSLHIKASIASQTSTPVRARLDSGTDITLMSQDYRKALPEHIRPALKTGSKVQLQQLTCMATILGYVNTVLYAETTDHRLVRFDIKAYVVQDKHCPPL</sequence>
<gene>
    <name evidence="1" type="ORF">PLEOSDRAFT_1013584</name>
</gene>
<protein>
    <recommendedName>
        <fullName evidence="3">Peptidase A2 domain-containing protein</fullName>
    </recommendedName>
</protein>
<accession>A0A067NLU6</accession>
<feature type="non-terminal residue" evidence="1">
    <location>
        <position position="1"/>
    </location>
</feature>
<dbReference type="HOGENOM" id="CLU_2151797_0_0_1"/>
<evidence type="ECO:0008006" key="3">
    <source>
        <dbReference type="Google" id="ProtNLM"/>
    </source>
</evidence>
<evidence type="ECO:0000313" key="1">
    <source>
        <dbReference type="EMBL" id="KDQ25082.1"/>
    </source>
</evidence>
<feature type="non-terminal residue" evidence="1">
    <location>
        <position position="112"/>
    </location>
</feature>
<dbReference type="Proteomes" id="UP000027073">
    <property type="component" value="Unassembled WGS sequence"/>
</dbReference>
<name>A0A067NLU6_PLEO1</name>
<reference evidence="2" key="1">
    <citation type="journal article" date="2014" name="Proc. Natl. Acad. Sci. U.S.A.">
        <title>Extensive sampling of basidiomycete genomes demonstrates inadequacy of the white-rot/brown-rot paradigm for wood decay fungi.</title>
        <authorList>
            <person name="Riley R."/>
            <person name="Salamov A.A."/>
            <person name="Brown D.W."/>
            <person name="Nagy L.G."/>
            <person name="Floudas D."/>
            <person name="Held B.W."/>
            <person name="Levasseur A."/>
            <person name="Lombard V."/>
            <person name="Morin E."/>
            <person name="Otillar R."/>
            <person name="Lindquist E.A."/>
            <person name="Sun H."/>
            <person name="LaButti K.M."/>
            <person name="Schmutz J."/>
            <person name="Jabbour D."/>
            <person name="Luo H."/>
            <person name="Baker S.E."/>
            <person name="Pisabarro A.G."/>
            <person name="Walton J.D."/>
            <person name="Blanchette R.A."/>
            <person name="Henrissat B."/>
            <person name="Martin F."/>
            <person name="Cullen D."/>
            <person name="Hibbett D.S."/>
            <person name="Grigoriev I.V."/>
        </authorList>
    </citation>
    <scope>NUCLEOTIDE SEQUENCE [LARGE SCALE GENOMIC DNA]</scope>
    <source>
        <strain evidence="2">PC15</strain>
    </source>
</reference>